<organism evidence="2 3">
    <name type="scientific">Mycena metata</name>
    <dbReference type="NCBI Taxonomy" id="1033252"/>
    <lineage>
        <taxon>Eukaryota</taxon>
        <taxon>Fungi</taxon>
        <taxon>Dikarya</taxon>
        <taxon>Basidiomycota</taxon>
        <taxon>Agaricomycotina</taxon>
        <taxon>Agaricomycetes</taxon>
        <taxon>Agaricomycetidae</taxon>
        <taxon>Agaricales</taxon>
        <taxon>Marasmiineae</taxon>
        <taxon>Mycenaceae</taxon>
        <taxon>Mycena</taxon>
    </lineage>
</organism>
<sequence length="348" mass="38318">MNDLVIQLDGGVVNSSCLSCLEREQLGFNIHVKPFEAPRRRNSRVVGGTKRERMLENERHEGFQISGLTSLRAPKYLPNQSLGGGYTVGVHLEHYFRGLRGEGKCGIFSINILQGEMSCRFRHRAAGSRDNVGTATQLERCSTVQKLVDILATAGLVTSLRYGKEDGEVGLPTTGNESTTDLAALQKRWVERSYQFKVPHVLKSGRIAPLTPINANANENSGARKAETDMFKSLGHHASANNTSTTAIGYTFTCEKITGDWDNSDENRETTPQIIVQALSGTPSGKGHKRKPLLQVMRVEERNTRGMVEVKTSTSASRSPQDVLTKTTSSPKFNQKMSFSKILQLLVP</sequence>
<accession>A0AAD7JPQ6</accession>
<dbReference type="Proteomes" id="UP001215598">
    <property type="component" value="Unassembled WGS sequence"/>
</dbReference>
<feature type="region of interest" description="Disordered" evidence="1">
    <location>
        <begin position="308"/>
        <end position="331"/>
    </location>
</feature>
<evidence type="ECO:0000256" key="1">
    <source>
        <dbReference type="SAM" id="MobiDB-lite"/>
    </source>
</evidence>
<protein>
    <submittedName>
        <fullName evidence="2">Uncharacterized protein</fullName>
    </submittedName>
</protein>
<proteinExistence type="predicted"/>
<dbReference type="EMBL" id="JARKIB010000018">
    <property type="protein sequence ID" value="KAJ7769362.1"/>
    <property type="molecule type" value="Genomic_DNA"/>
</dbReference>
<comment type="caution">
    <text evidence="2">The sequence shown here is derived from an EMBL/GenBank/DDBJ whole genome shotgun (WGS) entry which is preliminary data.</text>
</comment>
<evidence type="ECO:0000313" key="2">
    <source>
        <dbReference type="EMBL" id="KAJ7769362.1"/>
    </source>
</evidence>
<evidence type="ECO:0000313" key="3">
    <source>
        <dbReference type="Proteomes" id="UP001215598"/>
    </source>
</evidence>
<gene>
    <name evidence="2" type="ORF">B0H16DRAFT_1686179</name>
</gene>
<name>A0AAD7JPQ6_9AGAR</name>
<reference evidence="2" key="1">
    <citation type="submission" date="2023-03" db="EMBL/GenBank/DDBJ databases">
        <title>Massive genome expansion in bonnet fungi (Mycena s.s.) driven by repeated elements and novel gene families across ecological guilds.</title>
        <authorList>
            <consortium name="Lawrence Berkeley National Laboratory"/>
            <person name="Harder C.B."/>
            <person name="Miyauchi S."/>
            <person name="Viragh M."/>
            <person name="Kuo A."/>
            <person name="Thoen E."/>
            <person name="Andreopoulos B."/>
            <person name="Lu D."/>
            <person name="Skrede I."/>
            <person name="Drula E."/>
            <person name="Henrissat B."/>
            <person name="Morin E."/>
            <person name="Kohler A."/>
            <person name="Barry K."/>
            <person name="LaButti K."/>
            <person name="Morin E."/>
            <person name="Salamov A."/>
            <person name="Lipzen A."/>
            <person name="Mereny Z."/>
            <person name="Hegedus B."/>
            <person name="Baldrian P."/>
            <person name="Stursova M."/>
            <person name="Weitz H."/>
            <person name="Taylor A."/>
            <person name="Grigoriev I.V."/>
            <person name="Nagy L.G."/>
            <person name="Martin F."/>
            <person name="Kauserud H."/>
        </authorList>
    </citation>
    <scope>NUCLEOTIDE SEQUENCE</scope>
    <source>
        <strain evidence="2">CBHHK182m</strain>
    </source>
</reference>
<feature type="compositionally biased region" description="Polar residues" evidence="1">
    <location>
        <begin position="311"/>
        <end position="331"/>
    </location>
</feature>
<dbReference type="AlphaFoldDB" id="A0AAD7JPQ6"/>
<keyword evidence="3" id="KW-1185">Reference proteome</keyword>